<keyword evidence="3" id="KW-1185">Reference proteome</keyword>
<evidence type="ECO:0000313" key="3">
    <source>
        <dbReference type="Proteomes" id="UP001603978"/>
    </source>
</evidence>
<evidence type="ECO:0000313" key="2">
    <source>
        <dbReference type="EMBL" id="MFG1705885.1"/>
    </source>
</evidence>
<protein>
    <submittedName>
        <fullName evidence="2">Uncharacterized protein</fullName>
    </submittedName>
</protein>
<name>A0ABW7AHS1_9ACTN</name>
<reference evidence="2 3" key="1">
    <citation type="submission" date="2024-10" db="EMBL/GenBank/DDBJ databases">
        <authorList>
            <person name="Topkara A.R."/>
            <person name="Saygin H."/>
        </authorList>
    </citation>
    <scope>NUCLEOTIDE SEQUENCE [LARGE SCALE GENOMIC DNA]</scope>
    <source>
        <strain evidence="2 3">M3C6</strain>
    </source>
</reference>
<dbReference type="EMBL" id="JBICRM010000013">
    <property type="protein sequence ID" value="MFG1705885.1"/>
    <property type="molecule type" value="Genomic_DNA"/>
</dbReference>
<accession>A0ABW7AHS1</accession>
<organism evidence="2 3">
    <name type="scientific">Nonomuraea marmarensis</name>
    <dbReference type="NCBI Taxonomy" id="3351344"/>
    <lineage>
        <taxon>Bacteria</taxon>
        <taxon>Bacillati</taxon>
        <taxon>Actinomycetota</taxon>
        <taxon>Actinomycetes</taxon>
        <taxon>Streptosporangiales</taxon>
        <taxon>Streptosporangiaceae</taxon>
        <taxon>Nonomuraea</taxon>
    </lineage>
</organism>
<gene>
    <name evidence="2" type="ORF">ACFLIM_22060</name>
</gene>
<evidence type="ECO:0000256" key="1">
    <source>
        <dbReference type="SAM" id="SignalP"/>
    </source>
</evidence>
<dbReference type="RefSeq" id="WP_393168253.1">
    <property type="nucleotide sequence ID" value="NZ_JBICRM010000013.1"/>
</dbReference>
<keyword evidence="1" id="KW-0732">Signal</keyword>
<comment type="caution">
    <text evidence="2">The sequence shown here is derived from an EMBL/GenBank/DDBJ whole genome shotgun (WGS) entry which is preliminary data.</text>
</comment>
<dbReference type="SUPFAM" id="SSF69304">
    <property type="entry name" value="Tricorn protease N-terminal domain"/>
    <property type="match status" value="1"/>
</dbReference>
<sequence>MRLRLYAVLAALVGSFLIPATPADAATTYRGDGDHLQRIRATTTPGIAQVTYDGDGYFSVWGLDSNGKEQQLLANSAGSYKGTAAYNVDTSNRLVALKITADAPWTIKLLPLSKARSWSIARNGSTDDVLRLSKPSRGLHSLRIRYTGGGYFSVWALDARGRRSDLLANKAGAYKGSVPLPAGSKYAVITADGPWSIVRR</sequence>
<feature type="chain" id="PRO_5045223167" evidence="1">
    <location>
        <begin position="26"/>
        <end position="200"/>
    </location>
</feature>
<proteinExistence type="predicted"/>
<dbReference type="Proteomes" id="UP001603978">
    <property type="component" value="Unassembled WGS sequence"/>
</dbReference>
<feature type="signal peptide" evidence="1">
    <location>
        <begin position="1"/>
        <end position="25"/>
    </location>
</feature>